<feature type="transmembrane region" description="Helical" evidence="1">
    <location>
        <begin position="120"/>
        <end position="137"/>
    </location>
</feature>
<dbReference type="Proteomes" id="UP000559010">
    <property type="component" value="Unassembled WGS sequence"/>
</dbReference>
<evidence type="ECO:0000256" key="1">
    <source>
        <dbReference type="SAM" id="Phobius"/>
    </source>
</evidence>
<dbReference type="GO" id="GO:0000155">
    <property type="term" value="F:phosphorelay sensor kinase activity"/>
    <property type="evidence" value="ECO:0007669"/>
    <property type="project" value="InterPro"/>
</dbReference>
<feature type="transmembrane region" description="Helical" evidence="1">
    <location>
        <begin position="12"/>
        <end position="33"/>
    </location>
</feature>
<dbReference type="InterPro" id="IPR036890">
    <property type="entry name" value="HATPase_C_sf"/>
</dbReference>
<keyword evidence="1" id="KW-0812">Transmembrane</keyword>
<dbReference type="Pfam" id="PF06580">
    <property type="entry name" value="His_kinase"/>
    <property type="match status" value="1"/>
</dbReference>
<feature type="transmembrane region" description="Helical" evidence="1">
    <location>
        <begin position="39"/>
        <end position="57"/>
    </location>
</feature>
<dbReference type="PANTHER" id="PTHR34220:SF7">
    <property type="entry name" value="SENSOR HISTIDINE KINASE YPDA"/>
    <property type="match status" value="1"/>
</dbReference>
<keyword evidence="4" id="KW-1185">Reference proteome</keyword>
<evidence type="ECO:0000259" key="2">
    <source>
        <dbReference type="Pfam" id="PF06580"/>
    </source>
</evidence>
<protein>
    <submittedName>
        <fullName evidence="3">Histidine kinase</fullName>
    </submittedName>
</protein>
<feature type="transmembrane region" description="Helical" evidence="1">
    <location>
        <begin position="69"/>
        <end position="89"/>
    </location>
</feature>
<keyword evidence="1" id="KW-0472">Membrane</keyword>
<reference evidence="3 4" key="1">
    <citation type="submission" date="2020-04" db="EMBL/GenBank/DDBJ databases">
        <title>Flammeovirgaceae bacterium KN852 isolated from deep sea.</title>
        <authorList>
            <person name="Zhang D.-C."/>
        </authorList>
    </citation>
    <scope>NUCLEOTIDE SEQUENCE [LARGE SCALE GENOMIC DNA]</scope>
    <source>
        <strain evidence="3 4">KN852</strain>
    </source>
</reference>
<dbReference type="PANTHER" id="PTHR34220">
    <property type="entry name" value="SENSOR HISTIDINE KINASE YPDA"/>
    <property type="match status" value="1"/>
</dbReference>
<keyword evidence="3" id="KW-0418">Kinase</keyword>
<dbReference type="Gene3D" id="3.30.565.10">
    <property type="entry name" value="Histidine kinase-like ATPase, C-terminal domain"/>
    <property type="match status" value="1"/>
</dbReference>
<proteinExistence type="predicted"/>
<sequence>MTKLINQVRPFFYGLLVTIILAIILEAIGFIIIDFDEVEVNIILFVVWWLIISLPIYHFKQLKRRKTAVLKFLGFGLLLVFLIIIDSWIDIPDNPVTIFLLITFWIGVSSLLFPSFFGKYKYYIIGIYVLAFSYWAFVRLFSDSFSVYQIEKKQLALMYMLIPIPVFILLWIYEQWVWLRTLKAEKTKAELALLKSQVNPHFFFNTLNNLYSLTVKKSDEAPEVVLKLSDMMRYTIYEGKKELVPIEDEVEYLKNYIDLHKIRYHKQVDINFNVDIDSPDKIAPLLFIILLENAFKHGVETISEDAFINLELESNTEYFKFIIENNFEKPENGNRQQGIGLENLRKRLKLIYPDNHELKSLTENNIYRAELTIFKE</sequence>
<gene>
    <name evidence="3" type="ORF">HH304_16060</name>
</gene>
<feature type="transmembrane region" description="Helical" evidence="1">
    <location>
        <begin position="157"/>
        <end position="173"/>
    </location>
</feature>
<evidence type="ECO:0000313" key="4">
    <source>
        <dbReference type="Proteomes" id="UP000559010"/>
    </source>
</evidence>
<accession>A0A848JA53</accession>
<dbReference type="AlphaFoldDB" id="A0A848JA53"/>
<keyword evidence="3" id="KW-0808">Transferase</keyword>
<dbReference type="GO" id="GO:0016020">
    <property type="term" value="C:membrane"/>
    <property type="evidence" value="ECO:0007669"/>
    <property type="project" value="InterPro"/>
</dbReference>
<dbReference type="InterPro" id="IPR010559">
    <property type="entry name" value="Sig_transdc_His_kin_internal"/>
</dbReference>
<comment type="caution">
    <text evidence="3">The sequence shown here is derived from an EMBL/GenBank/DDBJ whole genome shotgun (WGS) entry which is preliminary data.</text>
</comment>
<name>A0A848JA53_9BACT</name>
<dbReference type="EMBL" id="JABBNU010000010">
    <property type="protein sequence ID" value="NMM49922.1"/>
    <property type="molecule type" value="Genomic_DNA"/>
</dbReference>
<dbReference type="RefSeq" id="WP_169683510.1">
    <property type="nucleotide sequence ID" value="NZ_JABBNU010000010.1"/>
</dbReference>
<dbReference type="InterPro" id="IPR050640">
    <property type="entry name" value="Bact_2-comp_sensor_kinase"/>
</dbReference>
<organism evidence="3 4">
    <name type="scientific">Marinigracilibium pacificum</name>
    <dbReference type="NCBI Taxonomy" id="2729599"/>
    <lineage>
        <taxon>Bacteria</taxon>
        <taxon>Pseudomonadati</taxon>
        <taxon>Bacteroidota</taxon>
        <taxon>Cytophagia</taxon>
        <taxon>Cytophagales</taxon>
        <taxon>Flammeovirgaceae</taxon>
        <taxon>Marinigracilibium</taxon>
    </lineage>
</organism>
<feature type="domain" description="Signal transduction histidine kinase internal region" evidence="2">
    <location>
        <begin position="189"/>
        <end position="267"/>
    </location>
</feature>
<evidence type="ECO:0000313" key="3">
    <source>
        <dbReference type="EMBL" id="NMM49922.1"/>
    </source>
</evidence>
<feature type="transmembrane region" description="Helical" evidence="1">
    <location>
        <begin position="95"/>
        <end position="113"/>
    </location>
</feature>
<keyword evidence="1" id="KW-1133">Transmembrane helix</keyword>